<evidence type="ECO:0000256" key="7">
    <source>
        <dbReference type="SAM" id="MobiDB-lite"/>
    </source>
</evidence>
<dbReference type="PROSITE" id="PS51898">
    <property type="entry name" value="TYR_RECOMBINASE"/>
    <property type="match status" value="1"/>
</dbReference>
<proteinExistence type="inferred from homology"/>
<dbReference type="InterPro" id="IPR013762">
    <property type="entry name" value="Integrase-like_cat_sf"/>
</dbReference>
<dbReference type="InterPro" id="IPR011010">
    <property type="entry name" value="DNA_brk_join_enz"/>
</dbReference>
<dbReference type="InterPro" id="IPR002104">
    <property type="entry name" value="Integrase_catalytic"/>
</dbReference>
<dbReference type="Gene3D" id="1.10.443.10">
    <property type="entry name" value="Intergrase catalytic core"/>
    <property type="match status" value="1"/>
</dbReference>
<gene>
    <name evidence="10" type="ORF">ERS852574_02799</name>
</gene>
<dbReference type="InterPro" id="IPR004107">
    <property type="entry name" value="Integrase_SAM-like_N"/>
</dbReference>
<evidence type="ECO:0000259" key="9">
    <source>
        <dbReference type="PROSITE" id="PS51900"/>
    </source>
</evidence>
<keyword evidence="3" id="KW-0229">DNA integration</keyword>
<dbReference type="Proteomes" id="UP000095727">
    <property type="component" value="Unassembled WGS sequence"/>
</dbReference>
<feature type="domain" description="Core-binding (CB)" evidence="9">
    <location>
        <begin position="107"/>
        <end position="203"/>
    </location>
</feature>
<evidence type="ECO:0000256" key="4">
    <source>
        <dbReference type="ARBA" id="ARBA00023125"/>
    </source>
</evidence>
<evidence type="ECO:0000313" key="11">
    <source>
        <dbReference type="Proteomes" id="UP000095727"/>
    </source>
</evidence>
<dbReference type="InterPro" id="IPR044068">
    <property type="entry name" value="CB"/>
</dbReference>
<dbReference type="Gene3D" id="1.10.150.130">
    <property type="match status" value="1"/>
</dbReference>
<feature type="domain" description="Tyr recombinase" evidence="8">
    <location>
        <begin position="227"/>
        <end position="457"/>
    </location>
</feature>
<dbReference type="AlphaFoldDB" id="A0A173U9A3"/>
<dbReference type="GO" id="GO:0006310">
    <property type="term" value="P:DNA recombination"/>
    <property type="evidence" value="ECO:0007669"/>
    <property type="project" value="UniProtKB-KW"/>
</dbReference>
<dbReference type="SUPFAM" id="SSF56349">
    <property type="entry name" value="DNA breaking-rejoining enzymes"/>
    <property type="match status" value="1"/>
</dbReference>
<sequence length="502" mass="57099">MAAIKQRKTKYSVIYWYVNEQGERKQKWDTVDTIGEAKSRKVFVEFYQEKYGQAIVPNEETYFQRVADEKAKMGKEGGTDEHDSGSEPVRRRTPTPKSTVTPQKDDITFSEFLKHYVKVYGTSKWSMSTYSGKTGLIRNYIDPYIGNKKLSEITTECLSEYYNDLLSVERVPPANQKKTGKCVAPSGVKKIHDVIRSALNQAMKWNYLDPMMQNPAKLATLPTMKKTKRKVWSVSTFREALPRVEDDILALAMNLAFSCSLRVGEITGLTWDCIFIDEESIENGNARIIINKEVARVSIEALQRLNERDVLVTFPAQKPHCTTRLVLKTPKTETSTRVVWLPKTVAHMLVEHRKNQEELKEFLGADYHDYNLVVALENGNPVESRIIRKRLQVFCDTTGYERVDFHSLRHLSTKYKLKLTQGDIKSVQGDTGHAEAQMVTDVYSEIEDENRRENAARMEADFYSPTAKNGKSSATEDIGEALAAILKNLSPEQLSALVSAAR</sequence>
<comment type="function">
    <text evidence="1">Site-specific tyrosine recombinase, which acts by catalyzing the cutting and rejoining of the recombining DNA molecules.</text>
</comment>
<evidence type="ECO:0000256" key="2">
    <source>
        <dbReference type="ARBA" id="ARBA00008857"/>
    </source>
</evidence>
<evidence type="ECO:0000256" key="5">
    <source>
        <dbReference type="ARBA" id="ARBA00023172"/>
    </source>
</evidence>
<organism evidence="10 11">
    <name type="scientific">Coprococcus comes</name>
    <dbReference type="NCBI Taxonomy" id="410072"/>
    <lineage>
        <taxon>Bacteria</taxon>
        <taxon>Bacillati</taxon>
        <taxon>Bacillota</taxon>
        <taxon>Clostridia</taxon>
        <taxon>Lachnospirales</taxon>
        <taxon>Lachnospiraceae</taxon>
        <taxon>Coprococcus</taxon>
    </lineage>
</organism>
<dbReference type="RefSeq" id="WP_055158113.1">
    <property type="nucleotide sequence ID" value="NZ_CYXR01000025.1"/>
</dbReference>
<evidence type="ECO:0000259" key="8">
    <source>
        <dbReference type="PROSITE" id="PS51898"/>
    </source>
</evidence>
<dbReference type="GO" id="GO:0015074">
    <property type="term" value="P:DNA integration"/>
    <property type="evidence" value="ECO:0007669"/>
    <property type="project" value="UniProtKB-KW"/>
</dbReference>
<comment type="similarity">
    <text evidence="2">Belongs to the 'phage' integrase family.</text>
</comment>
<evidence type="ECO:0000256" key="1">
    <source>
        <dbReference type="ARBA" id="ARBA00003283"/>
    </source>
</evidence>
<reference evidence="10 11" key="1">
    <citation type="submission" date="2015-09" db="EMBL/GenBank/DDBJ databases">
        <authorList>
            <consortium name="Pathogen Informatics"/>
        </authorList>
    </citation>
    <scope>NUCLEOTIDE SEQUENCE [LARGE SCALE GENOMIC DNA]</scope>
    <source>
        <strain evidence="10 11">2789STDY5834962</strain>
    </source>
</reference>
<feature type="compositionally biased region" description="Basic and acidic residues" evidence="7">
    <location>
        <begin position="71"/>
        <end position="90"/>
    </location>
</feature>
<dbReference type="PANTHER" id="PTHR30349">
    <property type="entry name" value="PHAGE INTEGRASE-RELATED"/>
    <property type="match status" value="1"/>
</dbReference>
<dbReference type="PANTHER" id="PTHR30349:SF64">
    <property type="entry name" value="PROPHAGE INTEGRASE INTD-RELATED"/>
    <property type="match status" value="1"/>
</dbReference>
<evidence type="ECO:0000256" key="6">
    <source>
        <dbReference type="PROSITE-ProRule" id="PRU01248"/>
    </source>
</evidence>
<dbReference type="InterPro" id="IPR050090">
    <property type="entry name" value="Tyrosine_recombinase_XerCD"/>
</dbReference>
<feature type="region of interest" description="Disordered" evidence="7">
    <location>
        <begin position="71"/>
        <end position="103"/>
    </location>
</feature>
<evidence type="ECO:0000256" key="3">
    <source>
        <dbReference type="ARBA" id="ARBA00022908"/>
    </source>
</evidence>
<name>A0A173U9A3_9FIRM</name>
<keyword evidence="4 6" id="KW-0238">DNA-binding</keyword>
<dbReference type="Pfam" id="PF14659">
    <property type="entry name" value="Phage_int_SAM_3"/>
    <property type="match status" value="1"/>
</dbReference>
<dbReference type="GO" id="GO:0003677">
    <property type="term" value="F:DNA binding"/>
    <property type="evidence" value="ECO:0007669"/>
    <property type="project" value="UniProtKB-UniRule"/>
</dbReference>
<protein>
    <submittedName>
        <fullName evidence="10">Site-specific tyrosine recombinase XerC</fullName>
    </submittedName>
</protein>
<dbReference type="PROSITE" id="PS51900">
    <property type="entry name" value="CB"/>
    <property type="match status" value="1"/>
</dbReference>
<keyword evidence="5" id="KW-0233">DNA recombination</keyword>
<dbReference type="InterPro" id="IPR010998">
    <property type="entry name" value="Integrase_recombinase_N"/>
</dbReference>
<accession>A0A173U9A3</accession>
<dbReference type="EMBL" id="CYXR01000025">
    <property type="protein sequence ID" value="CUN11633.1"/>
    <property type="molecule type" value="Genomic_DNA"/>
</dbReference>
<evidence type="ECO:0000313" key="10">
    <source>
        <dbReference type="EMBL" id="CUN11633.1"/>
    </source>
</evidence>
<dbReference type="Pfam" id="PF00589">
    <property type="entry name" value="Phage_integrase"/>
    <property type="match status" value="1"/>
</dbReference>